<keyword evidence="3" id="KW-1015">Disulfide bond</keyword>
<dbReference type="Proteomes" id="UP000324632">
    <property type="component" value="Chromosome 10"/>
</dbReference>
<evidence type="ECO:0000256" key="2">
    <source>
        <dbReference type="ARBA" id="ARBA00023145"/>
    </source>
</evidence>
<comment type="caution">
    <text evidence="8">The sequence shown here is derived from an EMBL/GenBank/DDBJ whole genome shotgun (WGS) entry which is preliminary data.</text>
</comment>
<dbReference type="Gene3D" id="2.40.10.10">
    <property type="entry name" value="Trypsin-like serine proteases"/>
    <property type="match status" value="1"/>
</dbReference>
<evidence type="ECO:0000256" key="6">
    <source>
        <dbReference type="SAM" id="SignalP"/>
    </source>
</evidence>
<dbReference type="SMART" id="SM00020">
    <property type="entry name" value="Tryp_SPc"/>
    <property type="match status" value="1"/>
</dbReference>
<accession>A0A5A9P4P6</accession>
<dbReference type="EMBL" id="SOYY01000010">
    <property type="protein sequence ID" value="KAA0715657.1"/>
    <property type="molecule type" value="Genomic_DNA"/>
</dbReference>
<dbReference type="SUPFAM" id="SSF50494">
    <property type="entry name" value="Trypsin-like serine proteases"/>
    <property type="match status" value="1"/>
</dbReference>
<gene>
    <name evidence="8" type="ORF">E1301_Tti008496</name>
</gene>
<dbReference type="InterPro" id="IPR001314">
    <property type="entry name" value="Peptidase_S1A"/>
</dbReference>
<dbReference type="FunFam" id="2.40.10.10:FF:000005">
    <property type="entry name" value="Serine protease 37"/>
    <property type="match status" value="1"/>
</dbReference>
<evidence type="ECO:0000256" key="5">
    <source>
        <dbReference type="ARBA" id="ARBA00038868"/>
    </source>
</evidence>
<keyword evidence="2" id="KW-0865">Zymogen</keyword>
<evidence type="ECO:0000313" key="8">
    <source>
        <dbReference type="EMBL" id="KAA0715657.1"/>
    </source>
</evidence>
<dbReference type="GO" id="GO:0004252">
    <property type="term" value="F:serine-type endopeptidase activity"/>
    <property type="evidence" value="ECO:0007669"/>
    <property type="project" value="UniProtKB-EC"/>
</dbReference>
<feature type="domain" description="Peptidase S1" evidence="7">
    <location>
        <begin position="21"/>
        <end position="253"/>
    </location>
</feature>
<evidence type="ECO:0000256" key="4">
    <source>
        <dbReference type="ARBA" id="ARBA00036320"/>
    </source>
</evidence>
<dbReference type="InterPro" id="IPR009003">
    <property type="entry name" value="Peptidase_S1_PA"/>
</dbReference>
<dbReference type="GO" id="GO:0005576">
    <property type="term" value="C:extracellular region"/>
    <property type="evidence" value="ECO:0007669"/>
    <property type="project" value="UniProtKB-SubCell"/>
</dbReference>
<dbReference type="Pfam" id="PF00089">
    <property type="entry name" value="Trypsin"/>
    <property type="match status" value="1"/>
</dbReference>
<dbReference type="PANTHER" id="PTHR24271">
    <property type="entry name" value="KALLIKREIN-RELATED"/>
    <property type="match status" value="1"/>
</dbReference>
<keyword evidence="9" id="KW-1185">Reference proteome</keyword>
<dbReference type="CDD" id="cd00190">
    <property type="entry name" value="Tryp_SPc"/>
    <property type="match status" value="1"/>
</dbReference>
<dbReference type="InterPro" id="IPR001254">
    <property type="entry name" value="Trypsin_dom"/>
</dbReference>
<evidence type="ECO:0000313" key="9">
    <source>
        <dbReference type="Proteomes" id="UP000324632"/>
    </source>
</evidence>
<feature type="chain" id="PRO_5022995030" description="trypsin" evidence="6">
    <location>
        <begin position="17"/>
        <end position="253"/>
    </location>
</feature>
<dbReference type="PRINTS" id="PR00722">
    <property type="entry name" value="CHYMOTRYPSIN"/>
</dbReference>
<feature type="signal peptide" evidence="6">
    <location>
        <begin position="1"/>
        <end position="16"/>
    </location>
</feature>
<dbReference type="GO" id="GO:0006508">
    <property type="term" value="P:proteolysis"/>
    <property type="evidence" value="ECO:0007669"/>
    <property type="project" value="InterPro"/>
</dbReference>
<sequence>MFLRIFLLFCISFAVGMESGIIGGNEAKPHSRPYLASLQHNKAHTCGGMLIKENYVLTSAHCLKDISGKKQLEVVLGAHNIDQNERSQQRIQVIKYIPHPGFEQNNNKNYSYDIMLLKLKTKAKLNKFVKVVTLPNKYVKTPGHGNCSIAGWGMINKDIEKPSSILYEVTLELQSNEECKTIWQTNFDSARQMCTVSNGREAFCMGDSGSPLICERKLLGIASYTSPDYCTKTIHPEVYVKIPAFFRWIKKHT</sequence>
<organism evidence="8 9">
    <name type="scientific">Triplophysa tibetana</name>
    <dbReference type="NCBI Taxonomy" id="1572043"/>
    <lineage>
        <taxon>Eukaryota</taxon>
        <taxon>Metazoa</taxon>
        <taxon>Chordata</taxon>
        <taxon>Craniata</taxon>
        <taxon>Vertebrata</taxon>
        <taxon>Euteleostomi</taxon>
        <taxon>Actinopterygii</taxon>
        <taxon>Neopterygii</taxon>
        <taxon>Teleostei</taxon>
        <taxon>Ostariophysi</taxon>
        <taxon>Cypriniformes</taxon>
        <taxon>Nemacheilidae</taxon>
        <taxon>Triplophysa</taxon>
    </lineage>
</organism>
<evidence type="ECO:0000259" key="7">
    <source>
        <dbReference type="PROSITE" id="PS50240"/>
    </source>
</evidence>
<comment type="subcellular location">
    <subcellularLocation>
        <location evidence="1">Secreted</location>
        <location evidence="1">Extracellular space</location>
    </subcellularLocation>
</comment>
<keyword evidence="6" id="KW-0732">Signal</keyword>
<dbReference type="AlphaFoldDB" id="A0A5A9P4P6"/>
<protein>
    <recommendedName>
        <fullName evidence="5">trypsin</fullName>
        <ecNumber evidence="5">3.4.21.4</ecNumber>
    </recommendedName>
</protein>
<proteinExistence type="predicted"/>
<evidence type="ECO:0000256" key="1">
    <source>
        <dbReference type="ARBA" id="ARBA00004239"/>
    </source>
</evidence>
<dbReference type="PROSITE" id="PS50240">
    <property type="entry name" value="TRYPSIN_DOM"/>
    <property type="match status" value="1"/>
</dbReference>
<name>A0A5A9P4P6_9TELE</name>
<dbReference type="InterPro" id="IPR043504">
    <property type="entry name" value="Peptidase_S1_PA_chymotrypsin"/>
</dbReference>
<reference evidence="8 9" key="1">
    <citation type="journal article" date="2019" name="Mol. Ecol. Resour.">
        <title>Chromosome-level genome assembly of Triplophysa tibetana, a fish adapted to the harsh high-altitude environment of the Tibetan Plateau.</title>
        <authorList>
            <person name="Yang X."/>
            <person name="Liu H."/>
            <person name="Ma Z."/>
            <person name="Zou Y."/>
            <person name="Zou M."/>
            <person name="Mao Y."/>
            <person name="Li X."/>
            <person name="Wang H."/>
            <person name="Chen T."/>
            <person name="Wang W."/>
            <person name="Yang R."/>
        </authorList>
    </citation>
    <scope>NUCLEOTIDE SEQUENCE [LARGE SCALE GENOMIC DNA]</scope>
    <source>
        <strain evidence="8">TTIB1903HZAU</strain>
        <tissue evidence="8">Muscle</tissue>
    </source>
</reference>
<comment type="catalytic activity">
    <reaction evidence="4">
        <text>Preferential cleavage: Arg-|-Xaa, Lys-|-Xaa.</text>
        <dbReference type="EC" id="3.4.21.4"/>
    </reaction>
</comment>
<evidence type="ECO:0000256" key="3">
    <source>
        <dbReference type="ARBA" id="ARBA00023157"/>
    </source>
</evidence>
<dbReference type="PANTHER" id="PTHR24271:SF80">
    <property type="entry name" value="GRANZYME 3, TANDEM DUPLICATE 1-RELATED"/>
    <property type="match status" value="1"/>
</dbReference>
<dbReference type="EC" id="3.4.21.4" evidence="5"/>